<keyword evidence="2" id="KW-1185">Reference proteome</keyword>
<proteinExistence type="predicted"/>
<reference evidence="1 2" key="1">
    <citation type="journal article" date="2021" name="Sci. Rep.">
        <title>The distribution of antibiotic resistance genes in chicken gut microbiota commensals.</title>
        <authorList>
            <person name="Juricova H."/>
            <person name="Matiasovicova J."/>
            <person name="Kubasova T."/>
            <person name="Cejkova D."/>
            <person name="Rychlik I."/>
        </authorList>
    </citation>
    <scope>NUCLEOTIDE SEQUENCE [LARGE SCALE GENOMIC DNA]</scope>
    <source>
        <strain evidence="1 2">An829</strain>
    </source>
</reference>
<evidence type="ECO:0000313" key="1">
    <source>
        <dbReference type="EMBL" id="MBM6705306.1"/>
    </source>
</evidence>
<dbReference type="EMBL" id="JACJJC010000310">
    <property type="protein sequence ID" value="MBM6705306.1"/>
    <property type="molecule type" value="Genomic_DNA"/>
</dbReference>
<dbReference type="Proteomes" id="UP000715095">
    <property type="component" value="Unassembled WGS sequence"/>
</dbReference>
<comment type="caution">
    <text evidence="1">The sequence shown here is derived from an EMBL/GenBank/DDBJ whole genome shotgun (WGS) entry which is preliminary data.</text>
</comment>
<name>A0ABS2DVC6_9BURK</name>
<feature type="non-terminal residue" evidence="1">
    <location>
        <position position="98"/>
    </location>
</feature>
<dbReference type="RefSeq" id="WP_205105212.1">
    <property type="nucleotide sequence ID" value="NZ_JACJJC010000310.1"/>
</dbReference>
<sequence length="98" mass="11456">MLYGLMLYQAKKLAEAGVLKMHIFLAWWDPINFQPQHWEKWTSDQKITFDGIAIQVIRLAAKEVSKLPNVTPEVADRTLGWIDTALTHEPDNLWLIYY</sequence>
<organism evidence="1 2">
    <name type="scientific">Sutterella massiliensis</name>
    <dbReference type="NCBI Taxonomy" id="1816689"/>
    <lineage>
        <taxon>Bacteria</taxon>
        <taxon>Pseudomonadati</taxon>
        <taxon>Pseudomonadota</taxon>
        <taxon>Betaproteobacteria</taxon>
        <taxon>Burkholderiales</taxon>
        <taxon>Sutterellaceae</taxon>
        <taxon>Sutterella</taxon>
    </lineage>
</organism>
<protein>
    <submittedName>
        <fullName evidence="1">Uncharacterized protein</fullName>
    </submittedName>
</protein>
<evidence type="ECO:0000313" key="2">
    <source>
        <dbReference type="Proteomes" id="UP000715095"/>
    </source>
</evidence>
<gene>
    <name evidence="1" type="ORF">H6A60_12610</name>
</gene>
<accession>A0ABS2DVC6</accession>